<protein>
    <submittedName>
        <fullName evidence="8">Peptidoglycan bridge formation glycyltransferase FemA/FemB family protein</fullName>
    </submittedName>
    <submittedName>
        <fullName evidence="7">Vancomycin resistance protein VanK</fullName>
    </submittedName>
</protein>
<reference evidence="8 9" key="1">
    <citation type="submission" date="2017-09" db="EMBL/GenBank/DDBJ databases">
        <authorList>
            <person name="Lee N."/>
            <person name="Cho B.-K."/>
        </authorList>
    </citation>
    <scope>NUCLEOTIDE SEQUENCE [LARGE SCALE GENOMIC DNA]</scope>
    <source>
        <strain evidence="8 9">ATCC 27465</strain>
    </source>
</reference>
<dbReference type="RefSeq" id="WP_150513522.1">
    <property type="nucleotide sequence ID" value="NZ_BMSQ01000002.1"/>
</dbReference>
<dbReference type="GO" id="GO:0016755">
    <property type="term" value="F:aminoacyltransferase activity"/>
    <property type="evidence" value="ECO:0007669"/>
    <property type="project" value="InterPro"/>
</dbReference>
<dbReference type="PANTHER" id="PTHR36174">
    <property type="entry name" value="LIPID II:GLYCINE GLYCYLTRANSFERASE"/>
    <property type="match status" value="1"/>
</dbReference>
<keyword evidence="5" id="KW-0012">Acyltransferase</keyword>
<dbReference type="GO" id="GO:0009252">
    <property type="term" value="P:peptidoglycan biosynthetic process"/>
    <property type="evidence" value="ECO:0007669"/>
    <property type="project" value="UniProtKB-KW"/>
</dbReference>
<sequence>MSSSEPVRAAAGNPVVRPISAAEHVAFVRAQRSVSFLQTPAWGRVKTEWRSESLGWFDGRRLVGAGLVLHRRVPRLDRFTLAYLPEGPVIDWTGEIDAWLDPLAAYLKGHGAFAIRLGPAVRTDTWSAAQVKDGIADAGVKRLTEVSGRWTDPVGARVADRLSGAGWLPQSPEDGFGVGHPQFKYEIPLTGRTEDDVLGGMNQQWRRNIKKAAKAGVEVTVGEVTLGEDLKAFHDLYVHTAERDRFTPRPLRYFETVFAEMRAEDPERIRLYSARHQGDLVAATVLVRVGAHAVYAYGASATAKREVRGSNACQWAMIRDALAAGCAVYDLRGITPTLDADDPHVGLVQFKVGTGGQAVRYVGEWDLPLRPMIYRAFDLYMRRRAR</sequence>
<dbReference type="EMBL" id="JACHJD010000006">
    <property type="protein sequence ID" value="MBB5104973.1"/>
    <property type="molecule type" value="Genomic_DNA"/>
</dbReference>
<evidence type="ECO:0000313" key="7">
    <source>
        <dbReference type="EMBL" id="MBB5104973.1"/>
    </source>
</evidence>
<dbReference type="GO" id="GO:0071555">
    <property type="term" value="P:cell wall organization"/>
    <property type="evidence" value="ECO:0007669"/>
    <property type="project" value="UniProtKB-KW"/>
</dbReference>
<evidence type="ECO:0000313" key="8">
    <source>
        <dbReference type="EMBL" id="QEV62660.1"/>
    </source>
</evidence>
<proteinExistence type="inferred from homology"/>
<keyword evidence="3" id="KW-0133">Cell shape</keyword>
<dbReference type="InterPro" id="IPR050644">
    <property type="entry name" value="PG_Glycine_Bridge_Synth"/>
</dbReference>
<dbReference type="SUPFAM" id="SSF55729">
    <property type="entry name" value="Acyl-CoA N-acyltransferases (Nat)"/>
    <property type="match status" value="2"/>
</dbReference>
<evidence type="ECO:0000256" key="4">
    <source>
        <dbReference type="ARBA" id="ARBA00022984"/>
    </source>
</evidence>
<keyword evidence="4" id="KW-0573">Peptidoglycan synthesis</keyword>
<evidence type="ECO:0000313" key="9">
    <source>
        <dbReference type="Proteomes" id="UP000326505"/>
    </source>
</evidence>
<accession>A0A5P2XI18</accession>
<dbReference type="PROSITE" id="PS51191">
    <property type="entry name" value="FEMABX"/>
    <property type="match status" value="1"/>
</dbReference>
<evidence type="ECO:0000256" key="5">
    <source>
        <dbReference type="ARBA" id="ARBA00023315"/>
    </source>
</evidence>
<name>A0A5P2XI18_STRST</name>
<dbReference type="PANTHER" id="PTHR36174:SF1">
    <property type="entry name" value="LIPID II:GLYCINE GLYCYLTRANSFERASE"/>
    <property type="match status" value="1"/>
</dbReference>
<reference evidence="7 10" key="2">
    <citation type="submission" date="2020-08" db="EMBL/GenBank/DDBJ databases">
        <title>Genomic Encyclopedia of Type Strains, Phase III (KMG-III): the genomes of soil and plant-associated and newly described type strains.</title>
        <authorList>
            <person name="Whitman W."/>
        </authorList>
    </citation>
    <scope>NUCLEOTIDE SEQUENCE [LARGE SCALE GENOMIC DNA]</scope>
    <source>
        <strain evidence="7 10">CECT 3146</strain>
    </source>
</reference>
<dbReference type="InterPro" id="IPR016181">
    <property type="entry name" value="Acyl_CoA_acyltransferase"/>
</dbReference>
<evidence type="ECO:0000256" key="1">
    <source>
        <dbReference type="ARBA" id="ARBA00009943"/>
    </source>
</evidence>
<keyword evidence="6" id="KW-0961">Cell wall biogenesis/degradation</keyword>
<dbReference type="EMBL" id="CP023690">
    <property type="protein sequence ID" value="QEV62660.1"/>
    <property type="molecule type" value="Genomic_DNA"/>
</dbReference>
<dbReference type="OrthoDB" id="9793335at2"/>
<evidence type="ECO:0000256" key="6">
    <source>
        <dbReference type="ARBA" id="ARBA00023316"/>
    </source>
</evidence>
<evidence type="ECO:0000313" key="10">
    <source>
        <dbReference type="Proteomes" id="UP000549009"/>
    </source>
</evidence>
<organism evidence="8 9">
    <name type="scientific">Streptomyces spectabilis</name>
    <dbReference type="NCBI Taxonomy" id="68270"/>
    <lineage>
        <taxon>Bacteria</taxon>
        <taxon>Bacillati</taxon>
        <taxon>Actinomycetota</taxon>
        <taxon>Actinomycetes</taxon>
        <taxon>Kitasatosporales</taxon>
        <taxon>Streptomycetaceae</taxon>
        <taxon>Streptomyces</taxon>
    </lineage>
</organism>
<dbReference type="AlphaFoldDB" id="A0A5P2XI18"/>
<dbReference type="Gene3D" id="3.40.630.30">
    <property type="match status" value="3"/>
</dbReference>
<evidence type="ECO:0000256" key="3">
    <source>
        <dbReference type="ARBA" id="ARBA00022960"/>
    </source>
</evidence>
<comment type="similarity">
    <text evidence="1">Belongs to the FemABX family.</text>
</comment>
<evidence type="ECO:0000256" key="2">
    <source>
        <dbReference type="ARBA" id="ARBA00022679"/>
    </source>
</evidence>
<dbReference type="Pfam" id="PF02388">
    <property type="entry name" value="FemAB"/>
    <property type="match status" value="2"/>
</dbReference>
<dbReference type="GO" id="GO:0008360">
    <property type="term" value="P:regulation of cell shape"/>
    <property type="evidence" value="ECO:0007669"/>
    <property type="project" value="UniProtKB-KW"/>
</dbReference>
<keyword evidence="10" id="KW-1185">Reference proteome</keyword>
<keyword evidence="2 8" id="KW-0808">Transferase</keyword>
<dbReference type="KEGG" id="sspb:CP982_31335"/>
<dbReference type="Proteomes" id="UP000549009">
    <property type="component" value="Unassembled WGS sequence"/>
</dbReference>
<dbReference type="InterPro" id="IPR003447">
    <property type="entry name" value="FEMABX"/>
</dbReference>
<gene>
    <name evidence="8" type="ORF">CP982_31335</name>
    <name evidence="7" type="ORF">FHS40_004066</name>
</gene>
<dbReference type="Proteomes" id="UP000326505">
    <property type="component" value="Chromosome"/>
</dbReference>